<comment type="similarity">
    <text evidence="1">Belongs to the DeSI family.</text>
</comment>
<evidence type="ECO:0000256" key="1">
    <source>
        <dbReference type="ARBA" id="ARBA00008140"/>
    </source>
</evidence>
<dbReference type="PANTHER" id="PTHR12378">
    <property type="entry name" value="DESUMOYLATING ISOPEPTIDASE"/>
    <property type="match status" value="1"/>
</dbReference>
<dbReference type="OrthoDB" id="412286at2759"/>
<keyword evidence="6" id="KW-1185">Reference proteome</keyword>
<dbReference type="Pfam" id="PF05903">
    <property type="entry name" value="Peptidase_C97"/>
    <property type="match status" value="1"/>
</dbReference>
<dbReference type="PROSITE" id="PS51858">
    <property type="entry name" value="PPPDE"/>
    <property type="match status" value="1"/>
</dbReference>
<evidence type="ECO:0000259" key="4">
    <source>
        <dbReference type="PROSITE" id="PS51858"/>
    </source>
</evidence>
<organism evidence="5 6">
    <name type="scientific">Hibiscus trionum</name>
    <name type="common">Flower of an hour</name>
    <dbReference type="NCBI Taxonomy" id="183268"/>
    <lineage>
        <taxon>Eukaryota</taxon>
        <taxon>Viridiplantae</taxon>
        <taxon>Streptophyta</taxon>
        <taxon>Embryophyta</taxon>
        <taxon>Tracheophyta</taxon>
        <taxon>Spermatophyta</taxon>
        <taxon>Magnoliopsida</taxon>
        <taxon>eudicotyledons</taxon>
        <taxon>Gunneridae</taxon>
        <taxon>Pentapetalae</taxon>
        <taxon>rosids</taxon>
        <taxon>malvids</taxon>
        <taxon>Malvales</taxon>
        <taxon>Malvaceae</taxon>
        <taxon>Malvoideae</taxon>
        <taxon>Hibiscus</taxon>
    </lineage>
</organism>
<dbReference type="GO" id="GO:0101005">
    <property type="term" value="F:deubiquitinase activity"/>
    <property type="evidence" value="ECO:0007669"/>
    <property type="project" value="TreeGrafter"/>
</dbReference>
<dbReference type="Gene3D" id="3.90.1720.30">
    <property type="entry name" value="PPPDE domains"/>
    <property type="match status" value="1"/>
</dbReference>
<dbReference type="GO" id="GO:0016579">
    <property type="term" value="P:protein deubiquitination"/>
    <property type="evidence" value="ECO:0007669"/>
    <property type="project" value="TreeGrafter"/>
</dbReference>
<name>A0A9W7LZY2_HIBTR</name>
<dbReference type="EMBL" id="BSYR01000020">
    <property type="protein sequence ID" value="GMI84272.1"/>
    <property type="molecule type" value="Genomic_DNA"/>
</dbReference>
<evidence type="ECO:0000256" key="3">
    <source>
        <dbReference type="ARBA" id="ARBA00022801"/>
    </source>
</evidence>
<dbReference type="GO" id="GO:0006508">
    <property type="term" value="P:proteolysis"/>
    <property type="evidence" value="ECO:0007669"/>
    <property type="project" value="UniProtKB-KW"/>
</dbReference>
<evidence type="ECO:0000313" key="6">
    <source>
        <dbReference type="Proteomes" id="UP001165190"/>
    </source>
</evidence>
<dbReference type="AlphaFoldDB" id="A0A9W7LZY2"/>
<evidence type="ECO:0000313" key="5">
    <source>
        <dbReference type="EMBL" id="GMI84272.1"/>
    </source>
</evidence>
<keyword evidence="3" id="KW-0378">Hydrolase</keyword>
<dbReference type="InterPro" id="IPR042266">
    <property type="entry name" value="PPPDE_sf"/>
</dbReference>
<feature type="domain" description="PPPDE" evidence="4">
    <location>
        <begin position="13"/>
        <end position="150"/>
    </location>
</feature>
<dbReference type="PANTHER" id="PTHR12378:SF80">
    <property type="entry name" value="IP06716P-RELATED"/>
    <property type="match status" value="1"/>
</dbReference>
<protein>
    <recommendedName>
        <fullName evidence="4">PPPDE domain-containing protein</fullName>
    </recommendedName>
</protein>
<comment type="caution">
    <text evidence="5">The sequence shown here is derived from an EMBL/GenBank/DDBJ whole genome shotgun (WGS) entry which is preliminary data.</text>
</comment>
<gene>
    <name evidence="5" type="ORF">HRI_002096500</name>
</gene>
<keyword evidence="2" id="KW-0645">Protease</keyword>
<proteinExistence type="inferred from homology"/>
<accession>A0A9W7LZY2</accession>
<dbReference type="InterPro" id="IPR008580">
    <property type="entry name" value="PPPDE_dom"/>
</dbReference>
<evidence type="ECO:0000256" key="2">
    <source>
        <dbReference type="ARBA" id="ARBA00022670"/>
    </source>
</evidence>
<sequence length="224" mass="25130">MGKVQDSSKSNETKVILHVYDLTQINNYSYWFGLGIFHSGIEVHGKEYGFGAHDFSSSGVFQVEPKRCPRFTYRCSISFGTINMPLSEFRALIEKMASLYRGNSYNLIYKNCNHFTDDVVRILTGKNIPRWVNRLARIGALFSCLLPGSLQVTNVKVPDYETEDGTETLSTIAPCDSDELQGTLKKGGLQIKDNTEEEKLLLSPKTGNSDINIVEEAQRDSKEA</sequence>
<dbReference type="Proteomes" id="UP001165190">
    <property type="component" value="Unassembled WGS sequence"/>
</dbReference>
<reference evidence="5" key="1">
    <citation type="submission" date="2023-05" db="EMBL/GenBank/DDBJ databases">
        <title>Genome and transcriptome analyses reveal genes involved in the formation of fine ridges on petal epidermal cells in Hibiscus trionum.</title>
        <authorList>
            <person name="Koshimizu S."/>
            <person name="Masuda S."/>
            <person name="Ishii T."/>
            <person name="Shirasu K."/>
            <person name="Hoshino A."/>
            <person name="Arita M."/>
        </authorList>
    </citation>
    <scope>NUCLEOTIDE SEQUENCE</scope>
    <source>
        <strain evidence="5">Hamamatsu line</strain>
    </source>
</reference>
<dbReference type="SMART" id="SM01179">
    <property type="entry name" value="DUF862"/>
    <property type="match status" value="1"/>
</dbReference>